<dbReference type="PANTHER" id="PTHR43482:SF1">
    <property type="entry name" value="PROTEIN AST1-RELATED"/>
    <property type="match status" value="1"/>
</dbReference>
<dbReference type="SUPFAM" id="SSF50129">
    <property type="entry name" value="GroES-like"/>
    <property type="match status" value="1"/>
</dbReference>
<dbReference type="InterPro" id="IPR052585">
    <property type="entry name" value="Lipid_raft_assoc_Zn_ADH"/>
</dbReference>
<keyword evidence="1" id="KW-0560">Oxidoreductase</keyword>
<dbReference type="RefSeq" id="WP_036066679.1">
    <property type="nucleotide sequence ID" value="NZ_MPLS01000002.1"/>
</dbReference>
<comment type="similarity">
    <text evidence="1">Belongs to the zinc-containing alcohol dehydrogenase family. Quinone oxidoreductase subfamily.</text>
</comment>
<dbReference type="GO" id="GO:0016491">
    <property type="term" value="F:oxidoreductase activity"/>
    <property type="evidence" value="ECO:0007669"/>
    <property type="project" value="UniProtKB-KW"/>
</dbReference>
<accession>A0A1X0VGE8</accession>
<feature type="domain" description="Enoyl reductase (ER)" evidence="2">
    <location>
        <begin position="28"/>
        <end position="351"/>
    </location>
</feature>
<dbReference type="SUPFAM" id="SSF51735">
    <property type="entry name" value="NAD(P)-binding Rossmann-fold domains"/>
    <property type="match status" value="1"/>
</dbReference>
<gene>
    <name evidence="3" type="ORF">BMR96_01230</name>
</gene>
<dbReference type="PANTHER" id="PTHR43482">
    <property type="entry name" value="PROTEIN AST1-RELATED"/>
    <property type="match status" value="1"/>
</dbReference>
<dbReference type="InterPro" id="IPR011032">
    <property type="entry name" value="GroES-like_sf"/>
</dbReference>
<dbReference type="Gene3D" id="3.90.180.10">
    <property type="entry name" value="Medium-chain alcohol dehydrogenases, catalytic domain"/>
    <property type="match status" value="1"/>
</dbReference>
<dbReference type="InterPro" id="IPR020843">
    <property type="entry name" value="ER"/>
</dbReference>
<dbReference type="InterPro" id="IPR013154">
    <property type="entry name" value="ADH-like_N"/>
</dbReference>
<evidence type="ECO:0000313" key="3">
    <source>
        <dbReference type="EMBL" id="ORI98659.1"/>
    </source>
</evidence>
<dbReference type="Gene3D" id="3.40.50.720">
    <property type="entry name" value="NAD(P)-binding Rossmann-like Domain"/>
    <property type="match status" value="1"/>
</dbReference>
<keyword evidence="1" id="KW-0479">Metal-binding</keyword>
<dbReference type="STRING" id="33968.BMS77_02765"/>
<dbReference type="AlphaFoldDB" id="A0A1X0VGE8"/>
<dbReference type="CDD" id="cd08252">
    <property type="entry name" value="AL_MDR"/>
    <property type="match status" value="1"/>
</dbReference>
<protein>
    <recommendedName>
        <fullName evidence="1">Zinc-type alcohol dehydrogenase-like protein</fullName>
    </recommendedName>
</protein>
<dbReference type="eggNOG" id="COG0604">
    <property type="taxonomic scope" value="Bacteria"/>
</dbReference>
<sequence length="357" mass="39178">MNILDKIKSIWAIGRQHKMTAIGFDRARNIDDPQVFISKQVKQPIPSDSEILVKVLATSVNPVDTKMRAGYKAEGQFRILGFDAVGEVVKVGTEVSRFDVGDLVYYAGSQMKQGSNAAYQVVEADLVGHAPHNLSIAEISAMPLTSITAFEILHDAFGYDLEKESISNRSILIINGAGGVGSILIQLAKYIGLTVITTASRPESVAWVKSLGADFILDYHQDLVDQLQHIQYPKVDHVAILQSTDAYWPTVTQIIKPFGTIASIVETTAPIDMGPLKNIGAQFSWVFMFAKGNYHVDMLSQGMALEKIAVLLDKGELKTTLTKTYQGFTVENIRAATRTVEEGRTIGKVVVVYDDEK</sequence>
<comment type="caution">
    <text evidence="3">The sequence shown here is derived from an EMBL/GenBank/DDBJ whole genome shotgun (WGS) entry which is preliminary data.</text>
</comment>
<name>A0A1X0VGE8_LEUPS</name>
<evidence type="ECO:0000259" key="2">
    <source>
        <dbReference type="SMART" id="SM00829"/>
    </source>
</evidence>
<organism evidence="3 4">
    <name type="scientific">Leuconostoc pseudomesenteroides</name>
    <dbReference type="NCBI Taxonomy" id="33968"/>
    <lineage>
        <taxon>Bacteria</taxon>
        <taxon>Bacillati</taxon>
        <taxon>Bacillota</taxon>
        <taxon>Bacilli</taxon>
        <taxon>Lactobacillales</taxon>
        <taxon>Lactobacillaceae</taxon>
        <taxon>Leuconostoc</taxon>
    </lineage>
</organism>
<dbReference type="SMART" id="SM00829">
    <property type="entry name" value="PKS_ER"/>
    <property type="match status" value="1"/>
</dbReference>
<evidence type="ECO:0000313" key="4">
    <source>
        <dbReference type="Proteomes" id="UP000192288"/>
    </source>
</evidence>
<keyword evidence="1" id="KW-0862">Zinc</keyword>
<dbReference type="InterPro" id="IPR014182">
    <property type="entry name" value="ADH_Zn_typ-1"/>
</dbReference>
<dbReference type="NCBIfam" id="TIGR02817">
    <property type="entry name" value="adh_fam_1"/>
    <property type="match status" value="1"/>
</dbReference>
<evidence type="ECO:0000256" key="1">
    <source>
        <dbReference type="RuleBase" id="RU364000"/>
    </source>
</evidence>
<dbReference type="GO" id="GO:0008270">
    <property type="term" value="F:zinc ion binding"/>
    <property type="evidence" value="ECO:0007669"/>
    <property type="project" value="InterPro"/>
</dbReference>
<dbReference type="Proteomes" id="UP000192288">
    <property type="component" value="Unassembled WGS sequence"/>
</dbReference>
<dbReference type="EMBL" id="MPLS01000002">
    <property type="protein sequence ID" value="ORI98659.1"/>
    <property type="molecule type" value="Genomic_DNA"/>
</dbReference>
<dbReference type="Pfam" id="PF08240">
    <property type="entry name" value="ADH_N"/>
    <property type="match status" value="1"/>
</dbReference>
<dbReference type="InterPro" id="IPR036291">
    <property type="entry name" value="NAD(P)-bd_dom_sf"/>
</dbReference>
<dbReference type="Pfam" id="PF13602">
    <property type="entry name" value="ADH_zinc_N_2"/>
    <property type="match status" value="1"/>
</dbReference>
<proteinExistence type="inferred from homology"/>
<reference evidence="3 4" key="1">
    <citation type="journal article" date="2017" name="Front. Microbiol.">
        <title>Genomic Characterization of Dairy Associated Leuconostoc Species and Diversity of Leuconostocs in Undefined Mixed Mesophilic Starter Cultures.</title>
        <authorList>
            <person name="Frantzen C.A."/>
            <person name="Kot W."/>
            <person name="Pedersen T.B."/>
            <person name="Ardo Y.M."/>
            <person name="Broadbent J.R."/>
            <person name="Neve H."/>
            <person name="Hansen L.H."/>
            <person name="Dal Bello F."/>
            <person name="Ostlie H.M."/>
            <person name="Kleppen H.P."/>
            <person name="Vogensen F.K."/>
            <person name="Holo H."/>
        </authorList>
    </citation>
    <scope>NUCLEOTIDE SEQUENCE [LARGE SCALE GENOMIC DNA]</scope>
    <source>
        <strain evidence="3 4">LMGCF08</strain>
    </source>
</reference>